<comment type="caution">
    <text evidence="1">The sequence shown here is derived from an EMBL/GenBank/DDBJ whole genome shotgun (WGS) entry which is preliminary data.</text>
</comment>
<evidence type="ECO:0000313" key="2">
    <source>
        <dbReference type="Proteomes" id="UP001198612"/>
    </source>
</evidence>
<dbReference type="InterPro" id="IPR010064">
    <property type="entry name" value="HK97-gp10_tail"/>
</dbReference>
<proteinExistence type="predicted"/>
<evidence type="ECO:0000313" key="1">
    <source>
        <dbReference type="EMBL" id="MCC2226296.1"/>
    </source>
</evidence>
<gene>
    <name evidence="1" type="ORF">LKD40_00465</name>
</gene>
<sequence>MRLWIDTAALGTAGQAVQAKVGEMKARVNQQVLSRGTRAVNQLRNAELEVLRGKGSGRTYRKYPYKSTYQASAPGEPPARRTGNLRLHWTGNVKGGGGNITLELESAEFYAGYLENGTRKMARRPFKDRITQKALPPIKAIFNEPYL</sequence>
<organism evidence="1 2">
    <name type="scientific">Blautia fusiformis</name>
    <dbReference type="NCBI Taxonomy" id="2881264"/>
    <lineage>
        <taxon>Bacteria</taxon>
        <taxon>Bacillati</taxon>
        <taxon>Bacillota</taxon>
        <taxon>Clostridia</taxon>
        <taxon>Lachnospirales</taxon>
        <taxon>Lachnospiraceae</taxon>
        <taxon>Blautia</taxon>
    </lineage>
</organism>
<dbReference type="Proteomes" id="UP001198612">
    <property type="component" value="Unassembled WGS sequence"/>
</dbReference>
<dbReference type="EMBL" id="JAJEQQ010000001">
    <property type="protein sequence ID" value="MCC2226296.1"/>
    <property type="molecule type" value="Genomic_DNA"/>
</dbReference>
<evidence type="ECO:0008006" key="3">
    <source>
        <dbReference type="Google" id="ProtNLM"/>
    </source>
</evidence>
<dbReference type="Pfam" id="PF04883">
    <property type="entry name" value="HK97-gp10_like"/>
    <property type="match status" value="1"/>
</dbReference>
<protein>
    <recommendedName>
        <fullName evidence="3">HK97 gp10 family phage protein</fullName>
    </recommendedName>
</protein>
<reference evidence="1 2" key="1">
    <citation type="submission" date="2021-10" db="EMBL/GenBank/DDBJ databases">
        <title>Anaerobic single-cell dispensing facilitates the cultivation of human gut bacteria.</title>
        <authorList>
            <person name="Afrizal A."/>
        </authorList>
    </citation>
    <scope>NUCLEOTIDE SEQUENCE [LARGE SCALE GENOMIC DNA]</scope>
    <source>
        <strain evidence="1 2">CLA-AA-H217</strain>
    </source>
</reference>
<name>A0AAW4WAC5_9FIRM</name>
<dbReference type="AlphaFoldDB" id="A0AAW4WAC5"/>
<dbReference type="RefSeq" id="WP_178641394.1">
    <property type="nucleotide sequence ID" value="NZ_JAJEQQ010000001.1"/>
</dbReference>
<keyword evidence="2" id="KW-1185">Reference proteome</keyword>
<accession>A0AAW4WAC5</accession>